<dbReference type="EMBL" id="PFLI01000011">
    <property type="protein sequence ID" value="PIY72557.1"/>
    <property type="molecule type" value="Genomic_DNA"/>
</dbReference>
<gene>
    <name evidence="1" type="ORF">COY87_00285</name>
</gene>
<accession>A0A2M7QJP7</accession>
<evidence type="ECO:0000313" key="2">
    <source>
        <dbReference type="Proteomes" id="UP000229401"/>
    </source>
</evidence>
<protein>
    <submittedName>
        <fullName evidence="1">Uncharacterized protein</fullName>
    </submittedName>
</protein>
<dbReference type="AlphaFoldDB" id="A0A2M7QJP7"/>
<organism evidence="1 2">
    <name type="scientific">Candidatus Roizmanbacteria bacterium CG_4_10_14_0_8_um_filter_33_9</name>
    <dbReference type="NCBI Taxonomy" id="1974826"/>
    <lineage>
        <taxon>Bacteria</taxon>
        <taxon>Candidatus Roizmaniibacteriota</taxon>
    </lineage>
</organism>
<comment type="caution">
    <text evidence="1">The sequence shown here is derived from an EMBL/GenBank/DDBJ whole genome shotgun (WGS) entry which is preliminary data.</text>
</comment>
<name>A0A2M7QJP7_9BACT</name>
<evidence type="ECO:0000313" key="1">
    <source>
        <dbReference type="EMBL" id="PIY72557.1"/>
    </source>
</evidence>
<proteinExistence type="predicted"/>
<dbReference type="Proteomes" id="UP000229401">
    <property type="component" value="Unassembled WGS sequence"/>
</dbReference>
<feature type="non-terminal residue" evidence="1">
    <location>
        <position position="1"/>
    </location>
</feature>
<sequence length="166" mass="19160">KAFDPDLFIEVQGKTKIVSLTNLGQKNVLANLFIGEEVDLRIKKRKVEVRNQNGNYIGALPDDLSKRLIYFIKAKSDYISYIKEATITKIILFIREEKKGKSVAQYPSFPQNIQKNFEELALEEEKAEEDQEDVVDAWEKMVNDVSEEKEELIGIQTDDLDEESEE</sequence>
<reference evidence="2" key="1">
    <citation type="submission" date="2017-09" db="EMBL/GenBank/DDBJ databases">
        <title>Depth-based differentiation of microbial function through sediment-hosted aquifers and enrichment of novel symbionts in the deep terrestrial subsurface.</title>
        <authorList>
            <person name="Probst A.J."/>
            <person name="Ladd B."/>
            <person name="Jarett J.K."/>
            <person name="Geller-Mcgrath D.E."/>
            <person name="Sieber C.M.K."/>
            <person name="Emerson J.B."/>
            <person name="Anantharaman K."/>
            <person name="Thomas B.C."/>
            <person name="Malmstrom R."/>
            <person name="Stieglmeier M."/>
            <person name="Klingl A."/>
            <person name="Woyke T."/>
            <person name="Ryan C.M."/>
            <person name="Banfield J.F."/>
        </authorList>
    </citation>
    <scope>NUCLEOTIDE SEQUENCE [LARGE SCALE GENOMIC DNA]</scope>
</reference>